<evidence type="ECO:0000259" key="3">
    <source>
        <dbReference type="SMART" id="SM00912"/>
    </source>
</evidence>
<accession>A0A5P6PCX1</accession>
<dbReference type="EMBL" id="CP044543">
    <property type="protein sequence ID" value="QFI76096.1"/>
    <property type="molecule type" value="Genomic_DNA"/>
</dbReference>
<dbReference type="InterPro" id="IPR021026">
    <property type="entry name" value="Filamn_hemagglutn_DUF3739"/>
</dbReference>
<feature type="chain" id="PRO_5024838577" evidence="2">
    <location>
        <begin position="28"/>
        <end position="4384"/>
    </location>
</feature>
<dbReference type="OrthoDB" id="1776524at2"/>
<evidence type="ECO:0000256" key="1">
    <source>
        <dbReference type="SAM" id="MobiDB-lite"/>
    </source>
</evidence>
<dbReference type="Proteomes" id="UP000325641">
    <property type="component" value="Chromosome"/>
</dbReference>
<feature type="domain" description="Filamentous haemagglutinin FhaB/tRNA nuclease CdiA-like TPS" evidence="3">
    <location>
        <begin position="108"/>
        <end position="231"/>
    </location>
</feature>
<gene>
    <name evidence="4" type="ORF">F8237_29070</name>
</gene>
<keyword evidence="2" id="KW-0732">Signal</keyword>
<evidence type="ECO:0000313" key="5">
    <source>
        <dbReference type="Proteomes" id="UP000325641"/>
    </source>
</evidence>
<feature type="compositionally biased region" description="Polar residues" evidence="1">
    <location>
        <begin position="4375"/>
        <end position="4384"/>
    </location>
</feature>
<dbReference type="InterPro" id="IPR012334">
    <property type="entry name" value="Pectin_lyas_fold"/>
</dbReference>
<dbReference type="SMART" id="SM00912">
    <property type="entry name" value="Haemagg_act"/>
    <property type="match status" value="1"/>
</dbReference>
<organism evidence="4 5">
    <name type="scientific">Bradyrhizobium betae</name>
    <dbReference type="NCBI Taxonomy" id="244734"/>
    <lineage>
        <taxon>Bacteria</taxon>
        <taxon>Pseudomonadati</taxon>
        <taxon>Pseudomonadota</taxon>
        <taxon>Alphaproteobacteria</taxon>
        <taxon>Hyphomicrobiales</taxon>
        <taxon>Nitrobacteraceae</taxon>
        <taxon>Bradyrhizobium</taxon>
    </lineage>
</organism>
<reference evidence="5" key="1">
    <citation type="submission" date="2019-10" db="EMBL/GenBank/DDBJ databases">
        <title>Complete Genome Sequence of Bradyrhizobium betae type strain PL7HG1T.</title>
        <authorList>
            <person name="Bromfield E.S.P."/>
            <person name="Cloutier S."/>
        </authorList>
    </citation>
    <scope>NUCLEOTIDE SEQUENCE [LARGE SCALE GENOMIC DNA]</scope>
    <source>
        <strain evidence="5">PL7HG1</strain>
    </source>
</reference>
<name>A0A5P6PCX1_9BRAD</name>
<dbReference type="InterPro" id="IPR011050">
    <property type="entry name" value="Pectin_lyase_fold/virulence"/>
</dbReference>
<dbReference type="SUPFAM" id="SSF51126">
    <property type="entry name" value="Pectin lyase-like"/>
    <property type="match status" value="1"/>
</dbReference>
<sequence length="4384" mass="445038">MRRAFERSLLCGVSLVALSLASGFGHARNLTPGGSAVAPTAAAQQAAIQAALQSAGAASQAEASLVRAAAALAAARKLQADTAAAARAAGSSVPNGLVTGGLMPYGGTNSDPLAGIKVDPSKWTGANAPVQTTNGSNVSVNIKQTQQKSILYWDTFNVGANTTVNFQQSASDWIALNRVQDPSASPSRILGQINAMGGVYLINRNGIVFGAGSQVNVHTLIASSLDVGKLGASLSDRDAFFRDQGIANLNSFSIYDKDGGATTNLIAGDVKVERGASITGNILSDQVSLGSPGSVFLFGANVTNSGSIKVNGGEVAMVAARTIDVVPNGYSTLPESVLGKDDQGNTNKFPGREFRISQFAASYYLPDPNASPPPPVGYPRTNFYLPGTGAVVHDGVIDIGRGVLVMNGDTVKVANPTDANGRALTDSAGHLLQGVVSADTSISRNSFVLLRAATSVTMNGVISSLPVDDGAAGLTGMQSFVPTYIEATAQTNVTIGATGLISAPSAQVSLNAKVFPIANADNKLPPGLFQQGMNGVNGGNQNGVSPNSQDPQSILLAPGATIDVAGLQNVELPASYNVIAVKLQSEFADSPLQRPPYATVNADGTGVVYGQTLWIDIRNTGTRSDGTTWVGTPLADASGYVAKVPRSIYQLMTVGGSISLNTDLGTNNGAAGVKTDGSVMNVAGGSVKFLPGMVNTTRLIGSDGRIYNIAKADPNMTYVGIAGQYTVNHSRWGVTEYWSSQSQVYSSGYTEGHNAGDVSLVTVNPALLGTMYFGSTAGERQISNGQLPLQGSLSLTTPSSVQIGASASANYATQSAYTTNLSDEILSSYGLSSLSVTANDFVLSSGSTLNLAAGGSLSVKAGVIDIAGTVSAAGGSIDLTTDRIAVSGTGWFKAPTDASGKPIAANIFVEGTIDVSGRFVNDIGRTAGVDAAGPAFINGGSISMATTLDSSAVSGGYLDTTGSILLAKGSLLDVSSGGYISPQGKARTVSGGVMEGKAGSISLALYSHGQWEDTQGPHTPTTGVATPAVIKLDGVLRGYGFESNGSLRIAGVNTIRIGGTASTLPETLFTEGGFGSYTVESVKDQWSGADSNVIVSAGTLLTLQQRNFVSLADYTAVPTGTKLGQQGAAPVALLPDNQRKAVDFTLKANNILLDKGSKIVTDPKARITMAAVIANRNGLKPSDPLWTVAAQSVELLGTIIDHGGSLFINSKKTHLSSEAKVDLSGTFVANSLFGTVNGPTTSGTYIAGGTFAVEGGKTIIAYTYTDPTDASKNKLYYGYDAPGQSTLVSDAGALVDVSGAAGNIQIANARGVTSTQWSWSDAGTVSADVGGFAWGGSFAAAGGRYVAGDGPVKMDSRANGGTILLGGGDITLGQHASDSQGAAFFVAADQLAPFDNVYLYAGSAVGGTPLIFTDLPGNNYGITGATSVGGTAAPAIVWNTLKISGALNWNVANRLHIAAGSINAPTSGSVDATISASYVSLSGSGNKPVAGASTLTVKAQTIDLEGAPTPTGAKATDPVQGLDFSGFSQVNLIASGDIRLSTLKVQDGLKNVSADNAATAEKSSFTGNLVTAGDLLFSAQRIYPVTAVTFGIDTPGNVKFTSPAGSDTTIPLSAGGGITVHAKTIEQAGNLFAPLGTITLGSTNASVSPVITQSVVLSPGSLTSVSLADTIVPYGATSDGTDWYYNASLNPLSAPPSKGLILSGGTVTRSDGSTIDLRGGGDLQAIEFIQGKGGSRDVLAGQNVYALVPSRSDPIAAYDIHFATARSADNGATITAGDSVPLAGQQITIDGGNGIPAGTYTLYPAHYATLPGAMRVTVYASDNNTKHVTSGTKLPDGTVLVTGNYTQSTAPGKQSSGETVFAVQTSSVWQQYSEYSFTGANSYYSQLAAKKNTVAPRLPMDAGRLSVSALQTIVLNGMALTQPGRDSSGNTGRGGELDISAPKLAVVGHAEYVNNDVPAGYVGLDVAQLTGFESILIGGSRSDFANGTLITPTASNVVVDTRGETFSAPEILLVAKVGEWQELKQQVTVGSNSVTLDIPVYVPVDGSGTVTVKSGSIIETTGAVHNKLGRNYVVVSDGQAPVTAASLAAALGGTLSGTEILGADLTKLTGADSAALRALAYYANGGPQQPGRGALVVASNDPTLQITGPTKTGGSTPALTIKFANVGADQVSGSLNLAGGDTGANGKVVIADGARITTNTLTLQGTASNNAIALNTTDLHASLVNLVAPTIGIGAANAVAGKSLVLPANSARFADVQTLALRAFAGPITVYGDFNSGTRNLTLDANGIALGLDGGAAQDARISASGTLTLTNTAGPAFSGNTAANGNSLQFAAKEIDLGSGVVNGVAPATYMTIAGYSNVGLTATDRVLVKGPGMLTLGVSNTDKVDLTVTTPSVLVAGATGAKSQNFAITGYAGNVTIQDTIVRNGVADRPADSTEVGGSLQITASNITIASTVQAQGGTITLNAIAGNLELKSGAYLAAGGYKKTLVDVDTYAPGGKIVLNADIGTSFLPVVPGAGQVLVDANSVIDVAQPAGGLGYGGEIDVNALRGGATISGILRGAGGAGLGGRFKLDTKDAADLTALADTLLVGGITGLIDIHTRTGNLELQQGHTLKANAITLTADDTAWDSGDASKQFGQVKIRGLIDATGYGGKTADGTGQAGGKVSLYGANSVFLASSGVIDASTTHADERGGDVTIGIGWAAKSKIWLQQGTQINVSGGTKGGLSGGTVTFRAPLDGNDDVKIAAISNVANSAGTHGASYYADGDKTYDELPVLDATNNVNDRSRTSIVGARSVAVNGFVAFDTIASSNGIDGSKGLGWSGTIDTAGWYKGVDEHGNLVPATEGTWTNVSGWRIEKIEGGTALATVPAPVAVKNTAGSTIATISFAAGVDVFQLNPSTPGLEQYFGQSNIPVTFPDPGSGGRRATGVVSFSADGQVATVTIIDPGSGYLTRVPSITIGNLDAPAKMQFGRPVSTLKVVSASMSLAPGATGYDGASLTSVSIGQNASVKFVPVTGQAGTTSLVNGTPQFVPSTNDYIPATSSGVFAFDPNQQGKTGVASFTGGAGTGKVFFGETIAEITKGTWSYNGQSYGFTNLFTRLAPLVSSLGADVVHVQPGVDLVNSNGDITVSSNWNLAAGAVNPGKPSPTTFNPASDYIDFTYRLATPWGGLDAGVLSLRAAGNINVNASISDGFFQFADYLDASYAGKVNSYFASNSGLRSIDFGAIYLNDYASNTLLIAPYKAGDVGNGISPTSQDLATADLFPHKLLVCTIDCSQANIKAVTAPSSWSYILTAGADLSSANPTARVSLANDKGDVIVDKHASYDQKLVGGSVTVNIPTMIRTGTGSITVAAARDVVLKDTAAPGVIYAAGVNTETYANPYSSGLAVTDPNGFFEPRLMAYGNAAATAAPELYYGPPTAAAFPEKGGDVVVDAQRDIVGGTKVISIQAKDAQGNLLKDKDGNPVLIDQKVPQYYQAWLLSNSGVTPDANNSAYGAGVFAPSTQIASQTAWWIQYGSFQQGFLSAGGNISVLAGHNMLDVSVSAPTTGRVTGGLSANSTPVTHLYGSGNMIVRAGGDILGGSFYEGSGHASIVAGGHIGQNGYVYKYGSSTLKLRDVPQLAVDTGQIMMSAAGAVTIAGVVNPAALHAQQPSRSNPLEIATNPGQPLYMDTYGPDSKVRVVAQSGDLTITIAPATIWTNSTFDRAGAATYPASFEALALQGDLITTGIGDLIAGTGIKVPGIVLSPSEHGTFDLLAQGSVDLTFGYPEKTSGPQRISRPYISTGPSLIDAAFDPYRPNSGNDASSSRAILAHESDDADGLDTNARIYAVTGDITATGNYGRRNLDSPETEAVYQHIEINRPASIYAGRDIFDLNVVVQNIHAADVSSIVAGGNITYTGYNNGGGIQVAGPGFLVVQAGGDIGPFLPAAHNNSTEALVQEGIVSVGNSTPTAVGNFFIPGDTGTGGGSIGIYNQALLGPASNPRRNAALVAAAGTKQGADIITMFGTKFGVDYKAVIDGYIDPANAGGVPHNYIPELRAFLTRVGKSVSGDDASVFAVFQALPADLQHVFVDQVFFAELKQVGISQSAGTASDSQRGYRVIETMFPASLGYTENALGGGANGASQLVKTGDMNLLHSTVQTRLGGDISIFGPGGSLIVGSLAAEPNKALKLRDIGILTLGGGAINTFTDANVLVNSSRVLTTQGGDILMWSSNGNLDAGRGSKTTLSAPALQVLYDQDDYQSIDLGGFVTGAGIGTLRASNVAVASNLYLLAPRGTIDFGTAGVQSSGDAVFVAPVVANYGNSSVQGSTTGVPTISVPNIGALTAGSNTAGAAAKTAETPTAGGASKPASIFIVEVIGYGGGDGQGQSEQPDDKKQCDTTSSGDCKQ</sequence>
<dbReference type="Pfam" id="PF05860">
    <property type="entry name" value="TPS"/>
    <property type="match status" value="1"/>
</dbReference>
<dbReference type="RefSeq" id="WP_151649612.1">
    <property type="nucleotide sequence ID" value="NZ_CP044543.1"/>
</dbReference>
<evidence type="ECO:0000313" key="4">
    <source>
        <dbReference type="EMBL" id="QFI76096.1"/>
    </source>
</evidence>
<dbReference type="InterPro" id="IPR008638">
    <property type="entry name" value="FhaB/CdiA-like_TPS"/>
</dbReference>
<evidence type="ECO:0000256" key="2">
    <source>
        <dbReference type="SAM" id="SignalP"/>
    </source>
</evidence>
<dbReference type="Pfam" id="PF12545">
    <property type="entry name" value="DUF3739"/>
    <property type="match status" value="1"/>
</dbReference>
<feature type="region of interest" description="Disordered" evidence="1">
    <location>
        <begin position="4359"/>
        <end position="4384"/>
    </location>
</feature>
<feature type="signal peptide" evidence="2">
    <location>
        <begin position="1"/>
        <end position="27"/>
    </location>
</feature>
<proteinExistence type="predicted"/>
<dbReference type="Gene3D" id="2.160.20.10">
    <property type="entry name" value="Single-stranded right-handed beta-helix, Pectin lyase-like"/>
    <property type="match status" value="1"/>
</dbReference>
<dbReference type="KEGG" id="bbet:F8237_29070"/>
<dbReference type="NCBIfam" id="TIGR01901">
    <property type="entry name" value="adhes_NPXG"/>
    <property type="match status" value="1"/>
</dbReference>
<protein>
    <submittedName>
        <fullName evidence="4">Filamentous hemagglutinin N-terminal domain-containing protein</fullName>
    </submittedName>
</protein>